<comment type="caution">
    <text evidence="2">The sequence shown here is derived from an EMBL/GenBank/DDBJ whole genome shotgun (WGS) entry which is preliminary data.</text>
</comment>
<reference evidence="2" key="1">
    <citation type="journal article" date="2014" name="Front. Microbiol.">
        <title>High frequency of phylogenetically diverse reductive dehalogenase-homologous genes in deep subseafloor sedimentary metagenomes.</title>
        <authorList>
            <person name="Kawai M."/>
            <person name="Futagami T."/>
            <person name="Toyoda A."/>
            <person name="Takaki Y."/>
            <person name="Nishi S."/>
            <person name="Hori S."/>
            <person name="Arai W."/>
            <person name="Tsubouchi T."/>
            <person name="Morono Y."/>
            <person name="Uchiyama I."/>
            <person name="Ito T."/>
            <person name="Fujiyama A."/>
            <person name="Inagaki F."/>
            <person name="Takami H."/>
        </authorList>
    </citation>
    <scope>NUCLEOTIDE SEQUENCE</scope>
    <source>
        <strain evidence="2">Expedition CK06-06</strain>
    </source>
</reference>
<evidence type="ECO:0000313" key="2">
    <source>
        <dbReference type="EMBL" id="GAF91334.1"/>
    </source>
</evidence>
<feature type="region of interest" description="Disordered" evidence="1">
    <location>
        <begin position="83"/>
        <end position="111"/>
    </location>
</feature>
<evidence type="ECO:0000256" key="1">
    <source>
        <dbReference type="SAM" id="MobiDB-lite"/>
    </source>
</evidence>
<feature type="compositionally biased region" description="Basic and acidic residues" evidence="1">
    <location>
        <begin position="86"/>
        <end position="105"/>
    </location>
</feature>
<dbReference type="EMBL" id="BARS01019475">
    <property type="protein sequence ID" value="GAF91334.1"/>
    <property type="molecule type" value="Genomic_DNA"/>
</dbReference>
<name>X0TDP2_9ZZZZ</name>
<protein>
    <recommendedName>
        <fullName evidence="3">DUF5666 domain-containing protein</fullName>
    </recommendedName>
</protein>
<organism evidence="2">
    <name type="scientific">marine sediment metagenome</name>
    <dbReference type="NCBI Taxonomy" id="412755"/>
    <lineage>
        <taxon>unclassified sequences</taxon>
        <taxon>metagenomes</taxon>
        <taxon>ecological metagenomes</taxon>
    </lineage>
</organism>
<evidence type="ECO:0008006" key="3">
    <source>
        <dbReference type="Google" id="ProtNLM"/>
    </source>
</evidence>
<sequence length="111" mass="11854">EDRLERPNVVSASGKIVSLGGNSLTIETRSGEQKSFSVDDSTKYKSRDGSINGFGDLEVGMVAIVVGRDLNNGEVLAVVVGAGKAPAERPERMDDVRPELLRDRPPVSQTS</sequence>
<gene>
    <name evidence="2" type="ORF">S01H1_31560</name>
</gene>
<accession>X0TDP2</accession>
<dbReference type="AlphaFoldDB" id="X0TDP2"/>
<proteinExistence type="predicted"/>
<feature type="non-terminal residue" evidence="2">
    <location>
        <position position="1"/>
    </location>
</feature>